<dbReference type="Proteomes" id="UP000231569">
    <property type="component" value="Unassembled WGS sequence"/>
</dbReference>
<comment type="caution">
    <text evidence="2">The sequence shown here is derived from an EMBL/GenBank/DDBJ whole genome shotgun (WGS) entry which is preliminary data.</text>
</comment>
<reference evidence="3" key="1">
    <citation type="submission" date="2017-09" db="EMBL/GenBank/DDBJ databases">
        <title>Depth-based differentiation of microbial function through sediment-hosted aquifers and enrichment of novel symbionts in the deep terrestrial subsurface.</title>
        <authorList>
            <person name="Probst A.J."/>
            <person name="Ladd B."/>
            <person name="Jarett J.K."/>
            <person name="Geller-Mcgrath D.E."/>
            <person name="Sieber C.M.K."/>
            <person name="Emerson J.B."/>
            <person name="Anantharaman K."/>
            <person name="Thomas B.C."/>
            <person name="Malmstrom R."/>
            <person name="Stieglmeier M."/>
            <person name="Klingl A."/>
            <person name="Woyke T."/>
            <person name="Ryan C.M."/>
            <person name="Banfield J.F."/>
        </authorList>
    </citation>
    <scope>NUCLEOTIDE SEQUENCE [LARGE SCALE GENOMIC DNA]</scope>
</reference>
<evidence type="ECO:0000313" key="3">
    <source>
        <dbReference type="Proteomes" id="UP000231569"/>
    </source>
</evidence>
<dbReference type="InterPro" id="IPR008910">
    <property type="entry name" value="MSC_TM_helix"/>
</dbReference>
<feature type="transmembrane region" description="Helical" evidence="1">
    <location>
        <begin position="23"/>
        <end position="48"/>
    </location>
</feature>
<dbReference type="EMBL" id="PFEE01000057">
    <property type="protein sequence ID" value="PJE63565.1"/>
    <property type="molecule type" value="Genomic_DNA"/>
</dbReference>
<gene>
    <name evidence="2" type="ORF">COU89_02615</name>
</gene>
<evidence type="ECO:0000313" key="2">
    <source>
        <dbReference type="EMBL" id="PJE63565.1"/>
    </source>
</evidence>
<proteinExistence type="predicted"/>
<organism evidence="2 3">
    <name type="scientific">Candidatus Roizmanbacteria bacterium CG10_big_fil_rev_8_21_14_0_10_45_7</name>
    <dbReference type="NCBI Taxonomy" id="1974854"/>
    <lineage>
        <taxon>Bacteria</taxon>
        <taxon>Candidatus Roizmaniibacteriota</taxon>
    </lineage>
</organism>
<protein>
    <submittedName>
        <fullName evidence="2">Uncharacterized protein</fullName>
    </submittedName>
</protein>
<feature type="transmembrane region" description="Helical" evidence="1">
    <location>
        <begin position="69"/>
        <end position="89"/>
    </location>
</feature>
<dbReference type="AlphaFoldDB" id="A0A2M8KUG6"/>
<dbReference type="Pfam" id="PF05552">
    <property type="entry name" value="MS_channel_1st_1"/>
    <property type="match status" value="2"/>
</dbReference>
<feature type="transmembrane region" description="Helical" evidence="1">
    <location>
        <begin position="169"/>
        <end position="191"/>
    </location>
</feature>
<feature type="transmembrane region" description="Helical" evidence="1">
    <location>
        <begin position="143"/>
        <end position="163"/>
    </location>
</feature>
<keyword evidence="1" id="KW-1133">Transmembrane helix</keyword>
<keyword evidence="1" id="KW-0812">Transmembrane</keyword>
<name>A0A2M8KUG6_9BACT</name>
<keyword evidence="1" id="KW-0472">Membrane</keyword>
<evidence type="ECO:0000256" key="1">
    <source>
        <dbReference type="SAM" id="Phobius"/>
    </source>
</evidence>
<feature type="transmembrane region" description="Helical" evidence="1">
    <location>
        <begin position="109"/>
        <end position="131"/>
    </location>
</feature>
<sequence>MYGVTTDIIATSYSQIIGYLPSLFAGLVLVGVGFVAGALAQQVFRLLLRVISISRLPRLLGKSARDVSAVWMEIGSELILISFVILFLVPAFDAWRLPKLASLSNSVLLFLPNIFAAYFIFFAGYLGGRLIRITLEQHVGKGVAITAQGTVFTTAGLIALSQLGVAQDFIKLLFAGIVLFIALSAGIAFGLGGRDLAHDILVQLRKKIQRRHRLEA</sequence>
<accession>A0A2M8KUG6</accession>